<evidence type="ECO:0000313" key="3">
    <source>
        <dbReference type="Proteomes" id="UP000596092"/>
    </source>
</evidence>
<dbReference type="AlphaFoldDB" id="A0A7T6AQ76"/>
<evidence type="ECO:0000256" key="1">
    <source>
        <dbReference type="SAM" id="Phobius"/>
    </source>
</evidence>
<name>A0A7T6AQ76_9BACT</name>
<dbReference type="Proteomes" id="UP000596092">
    <property type="component" value="Chromosome"/>
</dbReference>
<keyword evidence="1" id="KW-0812">Transmembrane</keyword>
<keyword evidence="3" id="KW-1185">Reference proteome</keyword>
<keyword evidence="1" id="KW-1133">Transmembrane helix</keyword>
<evidence type="ECO:0000313" key="2">
    <source>
        <dbReference type="EMBL" id="QQG65253.1"/>
    </source>
</evidence>
<protein>
    <submittedName>
        <fullName evidence="2">Uncharacterized protein</fullName>
    </submittedName>
</protein>
<accession>A0A7T6AQ76</accession>
<organism evidence="2 3">
    <name type="scientific">Desulfobulbus oligotrophicus</name>
    <dbReference type="NCBI Taxonomy" id="1909699"/>
    <lineage>
        <taxon>Bacteria</taxon>
        <taxon>Pseudomonadati</taxon>
        <taxon>Thermodesulfobacteriota</taxon>
        <taxon>Desulfobulbia</taxon>
        <taxon>Desulfobulbales</taxon>
        <taxon>Desulfobulbaceae</taxon>
        <taxon>Desulfobulbus</taxon>
    </lineage>
</organism>
<dbReference type="EMBL" id="CP054140">
    <property type="protein sequence ID" value="QQG65253.1"/>
    <property type="molecule type" value="Genomic_DNA"/>
</dbReference>
<keyword evidence="1" id="KW-0472">Membrane</keyword>
<dbReference type="KEGG" id="dog:HP555_04935"/>
<gene>
    <name evidence="2" type="ORF">HP555_04935</name>
</gene>
<reference evidence="2 3" key="1">
    <citation type="submission" date="2020-05" db="EMBL/GenBank/DDBJ databases">
        <title>Complete genome of Desulfobulbus oligotrophicus.</title>
        <authorList>
            <person name="Podar M."/>
        </authorList>
    </citation>
    <scope>NUCLEOTIDE SEQUENCE [LARGE SCALE GENOMIC DNA]</scope>
    <source>
        <strain evidence="2 3">Prop6</strain>
    </source>
</reference>
<feature type="transmembrane region" description="Helical" evidence="1">
    <location>
        <begin position="6"/>
        <end position="25"/>
    </location>
</feature>
<proteinExistence type="predicted"/>
<sequence>MMKVVTIFGAIFTGVSVIILLLTDIDKKLEEKIKNHDVIRKIAAEIKSPFIIFNSEGKVLYEDNGSELIDLEKIVCDYDDEYVKVIGITITTKRFLKYPPILSSIDGEEYFHEATRIDTFKWHYKTIPLYKMYIELPEGKMPVGRYKLEIIR</sequence>
<dbReference type="RefSeq" id="WP_199264075.1">
    <property type="nucleotide sequence ID" value="NZ_CP054140.1"/>
</dbReference>